<accession>A0A0A9RNH4</accession>
<name>A0A0A9RNH4_ARUDO</name>
<dbReference type="AlphaFoldDB" id="A0A0A9RNH4"/>
<evidence type="ECO:0000313" key="1">
    <source>
        <dbReference type="EMBL" id="JAE34386.1"/>
    </source>
</evidence>
<protein>
    <submittedName>
        <fullName evidence="1">Uncharacterized protein</fullName>
    </submittedName>
</protein>
<reference evidence="1" key="2">
    <citation type="journal article" date="2015" name="Data Brief">
        <title>Shoot transcriptome of the giant reed, Arundo donax.</title>
        <authorList>
            <person name="Barrero R.A."/>
            <person name="Guerrero F.D."/>
            <person name="Moolhuijzen P."/>
            <person name="Goolsby J.A."/>
            <person name="Tidwell J."/>
            <person name="Bellgard S.E."/>
            <person name="Bellgard M.I."/>
        </authorList>
    </citation>
    <scope>NUCLEOTIDE SEQUENCE</scope>
    <source>
        <tissue evidence="1">Shoot tissue taken approximately 20 cm above the soil surface</tissue>
    </source>
</reference>
<organism evidence="1">
    <name type="scientific">Arundo donax</name>
    <name type="common">Giant reed</name>
    <name type="synonym">Donax arundinaceus</name>
    <dbReference type="NCBI Taxonomy" id="35708"/>
    <lineage>
        <taxon>Eukaryota</taxon>
        <taxon>Viridiplantae</taxon>
        <taxon>Streptophyta</taxon>
        <taxon>Embryophyta</taxon>
        <taxon>Tracheophyta</taxon>
        <taxon>Spermatophyta</taxon>
        <taxon>Magnoliopsida</taxon>
        <taxon>Liliopsida</taxon>
        <taxon>Poales</taxon>
        <taxon>Poaceae</taxon>
        <taxon>PACMAD clade</taxon>
        <taxon>Arundinoideae</taxon>
        <taxon>Arundineae</taxon>
        <taxon>Arundo</taxon>
    </lineage>
</organism>
<dbReference type="EMBL" id="GBRH01163510">
    <property type="protein sequence ID" value="JAE34386.1"/>
    <property type="molecule type" value="Transcribed_RNA"/>
</dbReference>
<reference evidence="1" key="1">
    <citation type="submission" date="2014-09" db="EMBL/GenBank/DDBJ databases">
        <authorList>
            <person name="Magalhaes I.L.F."/>
            <person name="Oliveira U."/>
            <person name="Santos F.R."/>
            <person name="Vidigal T.H.D.A."/>
            <person name="Brescovit A.D."/>
            <person name="Santos A.J."/>
        </authorList>
    </citation>
    <scope>NUCLEOTIDE SEQUENCE</scope>
    <source>
        <tissue evidence="1">Shoot tissue taken approximately 20 cm above the soil surface</tissue>
    </source>
</reference>
<sequence length="69" mass="7870">MFKKLFVIHIIPHGKYKTISKQFSIRPDTHSSSYVIAISPCVCTHRIIAIHKGELSRQQPLLTKIRGLS</sequence>
<proteinExistence type="predicted"/>